<dbReference type="CDD" id="cd02440">
    <property type="entry name" value="AdoMet_MTases"/>
    <property type="match status" value="1"/>
</dbReference>
<organism evidence="2 3">
    <name type="scientific">Paenibacillus glycinis</name>
    <dbReference type="NCBI Taxonomy" id="2697035"/>
    <lineage>
        <taxon>Bacteria</taxon>
        <taxon>Bacillati</taxon>
        <taxon>Bacillota</taxon>
        <taxon>Bacilli</taxon>
        <taxon>Bacillales</taxon>
        <taxon>Paenibacillaceae</taxon>
        <taxon>Paenibacillus</taxon>
    </lineage>
</organism>
<dbReference type="Gene3D" id="3.40.50.150">
    <property type="entry name" value="Vaccinia Virus protein VP39"/>
    <property type="match status" value="1"/>
</dbReference>
<sequence length="195" mass="22434">MQVGPRTRIHDQILFLSRFLSSPGVIGSVTPSSKFLAKRMVDAVPWDQVRYAAELGAGTGAITASIRKAKRTNATVLLFEQDRRLRRKLRREYADFPCYPDCRGLEAAMRSENIDRLDCILSGLPFFNFPQEVRDHLVDQVYRALRPGGLFIAFQYSRQMKRQLGELFEIEQIAFVPLNLPPAFVYVCRKRELHD</sequence>
<comment type="caution">
    <text evidence="2">The sequence shown here is derived from an EMBL/GenBank/DDBJ whole genome shotgun (WGS) entry which is preliminary data.</text>
</comment>
<dbReference type="GO" id="GO:0008168">
    <property type="term" value="F:methyltransferase activity"/>
    <property type="evidence" value="ECO:0007669"/>
    <property type="project" value="UniProtKB-KW"/>
</dbReference>
<accession>A0ABW9XYJ5</accession>
<feature type="domain" description="Methyltransferase" evidence="1">
    <location>
        <begin position="54"/>
        <end position="149"/>
    </location>
</feature>
<dbReference type="Pfam" id="PF13649">
    <property type="entry name" value="Methyltransf_25"/>
    <property type="match status" value="1"/>
</dbReference>
<keyword evidence="3" id="KW-1185">Reference proteome</keyword>
<dbReference type="RefSeq" id="WP_161746788.1">
    <property type="nucleotide sequence ID" value="NZ_JAAAMV010000031.1"/>
</dbReference>
<protein>
    <submittedName>
        <fullName evidence="2">Methyltransferase domain-containing protein</fullName>
    </submittedName>
</protein>
<keyword evidence="2" id="KW-0808">Transferase</keyword>
<dbReference type="InterPro" id="IPR041698">
    <property type="entry name" value="Methyltransf_25"/>
</dbReference>
<dbReference type="EMBL" id="JAAAMV010000031">
    <property type="protein sequence ID" value="NBD27766.1"/>
    <property type="molecule type" value="Genomic_DNA"/>
</dbReference>
<dbReference type="Proteomes" id="UP000665561">
    <property type="component" value="Unassembled WGS sequence"/>
</dbReference>
<evidence type="ECO:0000259" key="1">
    <source>
        <dbReference type="Pfam" id="PF13649"/>
    </source>
</evidence>
<name>A0ABW9XYJ5_9BACL</name>
<reference evidence="2 3" key="1">
    <citation type="submission" date="2020-01" db="EMBL/GenBank/DDBJ databases">
        <title>Paenibacillus soybeanensis sp. nov. isolated from the nodules of soybean (Glycine max(L.) Merr).</title>
        <authorList>
            <person name="Wang H."/>
        </authorList>
    </citation>
    <scope>NUCLEOTIDE SEQUENCE [LARGE SCALE GENOMIC DNA]</scope>
    <source>
        <strain evidence="2 3">T1</strain>
    </source>
</reference>
<evidence type="ECO:0000313" key="3">
    <source>
        <dbReference type="Proteomes" id="UP000665561"/>
    </source>
</evidence>
<evidence type="ECO:0000313" key="2">
    <source>
        <dbReference type="EMBL" id="NBD27766.1"/>
    </source>
</evidence>
<proteinExistence type="predicted"/>
<gene>
    <name evidence="2" type="ORF">GT019_28170</name>
</gene>
<keyword evidence="2" id="KW-0489">Methyltransferase</keyword>
<dbReference type="SUPFAM" id="SSF53335">
    <property type="entry name" value="S-adenosyl-L-methionine-dependent methyltransferases"/>
    <property type="match status" value="1"/>
</dbReference>
<dbReference type="GO" id="GO:0032259">
    <property type="term" value="P:methylation"/>
    <property type="evidence" value="ECO:0007669"/>
    <property type="project" value="UniProtKB-KW"/>
</dbReference>
<dbReference type="InterPro" id="IPR029063">
    <property type="entry name" value="SAM-dependent_MTases_sf"/>
</dbReference>